<dbReference type="SUPFAM" id="SSF46689">
    <property type="entry name" value="Homeodomain-like"/>
    <property type="match status" value="1"/>
</dbReference>
<dbReference type="GO" id="GO:0003700">
    <property type="term" value="F:DNA-binding transcription factor activity"/>
    <property type="evidence" value="ECO:0007669"/>
    <property type="project" value="InterPro"/>
</dbReference>
<evidence type="ECO:0000313" key="6">
    <source>
        <dbReference type="Proteomes" id="UP000290567"/>
    </source>
</evidence>
<keyword evidence="3" id="KW-0804">Transcription</keyword>
<evidence type="ECO:0000256" key="2">
    <source>
        <dbReference type="ARBA" id="ARBA00023125"/>
    </source>
</evidence>
<dbReference type="Pfam" id="PF12833">
    <property type="entry name" value="HTH_18"/>
    <property type="match status" value="1"/>
</dbReference>
<name>A0A4P5P8B3_9ENTE</name>
<dbReference type="SMART" id="SM00342">
    <property type="entry name" value="HTH_ARAC"/>
    <property type="match status" value="1"/>
</dbReference>
<dbReference type="OrthoDB" id="185320at2"/>
<dbReference type="PANTHER" id="PTHR43280:SF28">
    <property type="entry name" value="HTH-TYPE TRANSCRIPTIONAL ACTIVATOR RHAS"/>
    <property type="match status" value="1"/>
</dbReference>
<dbReference type="Proteomes" id="UP000290567">
    <property type="component" value="Unassembled WGS sequence"/>
</dbReference>
<proteinExistence type="predicted"/>
<dbReference type="EMBL" id="BJCC01000015">
    <property type="protein sequence ID" value="GCF94227.1"/>
    <property type="molecule type" value="Genomic_DNA"/>
</dbReference>
<evidence type="ECO:0000313" key="5">
    <source>
        <dbReference type="EMBL" id="GCF94227.1"/>
    </source>
</evidence>
<feature type="domain" description="HTH araC/xylS-type" evidence="4">
    <location>
        <begin position="128"/>
        <end position="225"/>
    </location>
</feature>
<comment type="caution">
    <text evidence="5">The sequence shown here is derived from an EMBL/GenBank/DDBJ whole genome shotgun (WGS) entry which is preliminary data.</text>
</comment>
<evidence type="ECO:0000259" key="4">
    <source>
        <dbReference type="PROSITE" id="PS01124"/>
    </source>
</evidence>
<dbReference type="AlphaFoldDB" id="A0A4P5P8B3"/>
<dbReference type="PANTHER" id="PTHR43280">
    <property type="entry name" value="ARAC-FAMILY TRANSCRIPTIONAL REGULATOR"/>
    <property type="match status" value="1"/>
</dbReference>
<dbReference type="Gene3D" id="1.10.10.60">
    <property type="entry name" value="Homeodomain-like"/>
    <property type="match status" value="2"/>
</dbReference>
<evidence type="ECO:0000256" key="3">
    <source>
        <dbReference type="ARBA" id="ARBA00023163"/>
    </source>
</evidence>
<dbReference type="GO" id="GO:0043565">
    <property type="term" value="F:sequence-specific DNA binding"/>
    <property type="evidence" value="ECO:0007669"/>
    <property type="project" value="InterPro"/>
</dbReference>
<reference evidence="6" key="1">
    <citation type="submission" date="2019-02" db="EMBL/GenBank/DDBJ databases">
        <title>Draft genome sequence of Enterococcus sp. Gos25-1.</title>
        <authorList>
            <person name="Tanaka N."/>
            <person name="Shiwa Y."/>
            <person name="Fujita N."/>
        </authorList>
    </citation>
    <scope>NUCLEOTIDE SEQUENCE [LARGE SCALE GENOMIC DNA]</scope>
    <source>
        <strain evidence="6">Gos25-1</strain>
    </source>
</reference>
<keyword evidence="1" id="KW-0805">Transcription regulation</keyword>
<organism evidence="5 6">
    <name type="scientific">Enterococcus florum</name>
    <dbReference type="NCBI Taxonomy" id="2480627"/>
    <lineage>
        <taxon>Bacteria</taxon>
        <taxon>Bacillati</taxon>
        <taxon>Bacillota</taxon>
        <taxon>Bacilli</taxon>
        <taxon>Lactobacillales</taxon>
        <taxon>Enterococcaceae</taxon>
        <taxon>Enterococcus</taxon>
    </lineage>
</organism>
<keyword evidence="6" id="KW-1185">Reference proteome</keyword>
<accession>A0A4P5P8B3</accession>
<dbReference type="InterPro" id="IPR009057">
    <property type="entry name" value="Homeodomain-like_sf"/>
</dbReference>
<dbReference type="PROSITE" id="PS01124">
    <property type="entry name" value="HTH_ARAC_FAMILY_2"/>
    <property type="match status" value="1"/>
</dbReference>
<gene>
    <name evidence="5" type="ORF">NRIC_21180</name>
</gene>
<protein>
    <recommendedName>
        <fullName evidence="4">HTH araC/xylS-type domain-containing protein</fullName>
    </recommendedName>
</protein>
<sequence length="225" mass="26519">MLAEQEAIFIPAEALYTTKTMEFDGSYYSLNFHPIMLSFFLGSTMKQKAVLPFLTQQLPIIFNEYTFWQNKILNRILKINKIYSKSKELHWQYQIAVELVTIWNELLPYFSKSQSQRVSKQHVRQKNARDARTYCKNFQKELTLEKIAAVAHVSISECSRTFKDFTNYSPYEYLLQYRIREAANRILVIDDKIEVIAIQTGFKDGSSFIQAFRKNTVTISEKYQI</sequence>
<evidence type="ECO:0000256" key="1">
    <source>
        <dbReference type="ARBA" id="ARBA00023015"/>
    </source>
</evidence>
<dbReference type="InterPro" id="IPR018060">
    <property type="entry name" value="HTH_AraC"/>
</dbReference>
<keyword evidence="2" id="KW-0238">DNA-binding</keyword>